<proteinExistence type="predicted"/>
<reference evidence="1" key="1">
    <citation type="submission" date="2021-09" db="EMBL/GenBank/DDBJ databases">
        <title>A high-quality genome of the endoparasitic fungus Hirsutella rhossiliensis with a comparison of Hirsutella genomes reveals transposable elements contributing to genome size variation.</title>
        <authorList>
            <person name="Lin R."/>
            <person name="Jiao Y."/>
            <person name="Sun X."/>
            <person name="Ling J."/>
            <person name="Xie B."/>
            <person name="Cheng X."/>
        </authorList>
    </citation>
    <scope>NUCLEOTIDE SEQUENCE</scope>
    <source>
        <strain evidence="1">HR02</strain>
    </source>
</reference>
<dbReference type="EMBL" id="JAIZPD010000002">
    <property type="protein sequence ID" value="KAH0966239.1"/>
    <property type="molecule type" value="Genomic_DNA"/>
</dbReference>
<dbReference type="Proteomes" id="UP000824596">
    <property type="component" value="Unassembled WGS sequence"/>
</dbReference>
<sequence length="44" mass="3988">MPKDTASVALSAVPLAVPASATAAALAAAAGRRPSTPGAAAAAD</sequence>
<evidence type="ECO:0000313" key="1">
    <source>
        <dbReference type="EMBL" id="KAH0966239.1"/>
    </source>
</evidence>
<protein>
    <submittedName>
        <fullName evidence="1">Uncharacterized protein</fullName>
    </submittedName>
</protein>
<comment type="caution">
    <text evidence="1">The sequence shown here is derived from an EMBL/GenBank/DDBJ whole genome shotgun (WGS) entry which is preliminary data.</text>
</comment>
<accession>A0A9P8N5P2</accession>
<name>A0A9P8N5P2_9HYPO</name>
<organism evidence="1 2">
    <name type="scientific">Hirsutella rhossiliensis</name>
    <dbReference type="NCBI Taxonomy" id="111463"/>
    <lineage>
        <taxon>Eukaryota</taxon>
        <taxon>Fungi</taxon>
        <taxon>Dikarya</taxon>
        <taxon>Ascomycota</taxon>
        <taxon>Pezizomycotina</taxon>
        <taxon>Sordariomycetes</taxon>
        <taxon>Hypocreomycetidae</taxon>
        <taxon>Hypocreales</taxon>
        <taxon>Ophiocordycipitaceae</taxon>
        <taxon>Hirsutella</taxon>
    </lineage>
</organism>
<dbReference type="AlphaFoldDB" id="A0A9P8N5P2"/>
<dbReference type="RefSeq" id="XP_044723752.1">
    <property type="nucleotide sequence ID" value="XM_044860119.1"/>
</dbReference>
<gene>
    <name evidence="1" type="ORF">HRG_01648</name>
</gene>
<evidence type="ECO:0000313" key="2">
    <source>
        <dbReference type="Proteomes" id="UP000824596"/>
    </source>
</evidence>
<dbReference type="GeneID" id="68350777"/>
<keyword evidence="2" id="KW-1185">Reference proteome</keyword>